<feature type="coiled-coil region" evidence="1">
    <location>
        <begin position="172"/>
        <end position="199"/>
    </location>
</feature>
<gene>
    <name evidence="3" type="ORF">GDO86_009890</name>
</gene>
<keyword evidence="4" id="KW-1185">Reference proteome</keyword>
<dbReference type="Gene3D" id="1.20.58.890">
    <property type="match status" value="1"/>
</dbReference>
<accession>A0A8T2JN13</accession>
<dbReference type="GO" id="GO:0050821">
    <property type="term" value="P:protein stabilization"/>
    <property type="evidence" value="ECO:0007669"/>
    <property type="project" value="TreeGrafter"/>
</dbReference>
<feature type="coiled-coil region" evidence="1">
    <location>
        <begin position="37"/>
        <end position="64"/>
    </location>
</feature>
<dbReference type="SMART" id="SM00264">
    <property type="entry name" value="BAG"/>
    <property type="match status" value="1"/>
</dbReference>
<organism evidence="3 4">
    <name type="scientific">Hymenochirus boettgeri</name>
    <name type="common">Congo dwarf clawed frog</name>
    <dbReference type="NCBI Taxonomy" id="247094"/>
    <lineage>
        <taxon>Eukaryota</taxon>
        <taxon>Metazoa</taxon>
        <taxon>Chordata</taxon>
        <taxon>Craniata</taxon>
        <taxon>Vertebrata</taxon>
        <taxon>Euteleostomi</taxon>
        <taxon>Amphibia</taxon>
        <taxon>Batrachia</taxon>
        <taxon>Anura</taxon>
        <taxon>Pipoidea</taxon>
        <taxon>Pipidae</taxon>
        <taxon>Pipinae</taxon>
        <taxon>Hymenochirus</taxon>
    </lineage>
</organism>
<evidence type="ECO:0000313" key="3">
    <source>
        <dbReference type="EMBL" id="KAG8444903.1"/>
    </source>
</evidence>
<dbReference type="GO" id="GO:0051087">
    <property type="term" value="F:protein-folding chaperone binding"/>
    <property type="evidence" value="ECO:0007669"/>
    <property type="project" value="InterPro"/>
</dbReference>
<reference evidence="3" key="1">
    <citation type="thesis" date="2020" institute="ProQuest LLC" country="789 East Eisenhower Parkway, Ann Arbor, MI, USA">
        <title>Comparative Genomics and Chromosome Evolution.</title>
        <authorList>
            <person name="Mudd A.B."/>
        </authorList>
    </citation>
    <scope>NUCLEOTIDE SEQUENCE</scope>
    <source>
        <strain evidence="3">Female2</strain>
        <tissue evidence="3">Blood</tissue>
    </source>
</reference>
<dbReference type="Proteomes" id="UP000812440">
    <property type="component" value="Chromosome 5"/>
</dbReference>
<dbReference type="InterPro" id="IPR037689">
    <property type="entry name" value="BAG2"/>
</dbReference>
<feature type="domain" description="BAG" evidence="2">
    <location>
        <begin position="114"/>
        <end position="194"/>
    </location>
</feature>
<dbReference type="EMBL" id="JAACNH010000004">
    <property type="protein sequence ID" value="KAG8444903.1"/>
    <property type="molecule type" value="Genomic_DNA"/>
</dbReference>
<proteinExistence type="predicted"/>
<evidence type="ECO:0000256" key="1">
    <source>
        <dbReference type="SAM" id="Coils"/>
    </source>
</evidence>
<evidence type="ECO:0000259" key="2">
    <source>
        <dbReference type="PROSITE" id="PS51035"/>
    </source>
</evidence>
<sequence>MAQAKIQAKASTEGHNGGRFCRSISMAARSSHLTEVLDDLEVRVQTLRDAASALELEKESLMETIHGVHNSLEMRNISDGEREELTITADRLMGRTVTVNVSVETIRNPQQDSSLQQATKIIDEILKILMDNMENGKKQLMSLYAACTSDVSAAPIDQKFQSVIISCAIEDQKKIKRRLETLIRNIDSSEKSITLLEHQKQKSTFFMHKNM</sequence>
<dbReference type="GO" id="GO:0000774">
    <property type="term" value="F:adenyl-nucleotide exchange factor activity"/>
    <property type="evidence" value="ECO:0007669"/>
    <property type="project" value="InterPro"/>
</dbReference>
<comment type="caution">
    <text evidence="3">The sequence shown here is derived from an EMBL/GenBank/DDBJ whole genome shotgun (WGS) entry which is preliminary data.</text>
</comment>
<dbReference type="PANTHER" id="PTHR12334">
    <property type="entry name" value="BAG FAMILY MOLECULAR CHAPERONE REGULATOR 2"/>
    <property type="match status" value="1"/>
</dbReference>
<evidence type="ECO:0000313" key="4">
    <source>
        <dbReference type="Proteomes" id="UP000812440"/>
    </source>
</evidence>
<dbReference type="AlphaFoldDB" id="A0A8T2JN13"/>
<name>A0A8T2JN13_9PIPI</name>
<keyword evidence="1" id="KW-0175">Coiled coil</keyword>
<dbReference type="PROSITE" id="PS51035">
    <property type="entry name" value="BAG"/>
    <property type="match status" value="1"/>
</dbReference>
<dbReference type="InterPro" id="IPR003103">
    <property type="entry name" value="BAG_domain"/>
</dbReference>
<dbReference type="OrthoDB" id="6284251at2759"/>
<protein>
    <recommendedName>
        <fullName evidence="2">BAG domain-containing protein</fullName>
    </recommendedName>
</protein>
<dbReference type="PANTHER" id="PTHR12334:SF6">
    <property type="entry name" value="BAG FAMILY MOLECULAR CHAPERONE REGULATOR 2"/>
    <property type="match status" value="1"/>
</dbReference>